<dbReference type="InterPro" id="IPR002123">
    <property type="entry name" value="Plipid/glycerol_acylTrfase"/>
</dbReference>
<evidence type="ECO:0000256" key="14">
    <source>
        <dbReference type="SAM" id="Phobius"/>
    </source>
</evidence>
<comment type="similarity">
    <text evidence="3">Belongs to the 1-acyl-sn-glycerol-3-phosphate acyltransferase family.</text>
</comment>
<gene>
    <name evidence="16" type="primary">RvY_15893-1</name>
    <name evidence="16" type="synonym">RvY_15893.1</name>
    <name evidence="16" type="ORF">RvY_15893</name>
</gene>
<protein>
    <recommendedName>
        <fullName evidence="15">Phospholipid/glycerol acyltransferase domain-containing protein</fullName>
    </recommendedName>
</protein>
<dbReference type="GO" id="GO:0008654">
    <property type="term" value="P:phospholipid biosynthetic process"/>
    <property type="evidence" value="ECO:0007669"/>
    <property type="project" value="UniProtKB-KW"/>
</dbReference>
<keyword evidence="17" id="KW-1185">Reference proteome</keyword>
<evidence type="ECO:0000259" key="15">
    <source>
        <dbReference type="SMART" id="SM00563"/>
    </source>
</evidence>
<keyword evidence="4" id="KW-0444">Lipid biosynthesis</keyword>
<name>A0A1D1W115_RAMVA</name>
<dbReference type="AlphaFoldDB" id="A0A1D1W115"/>
<evidence type="ECO:0000256" key="9">
    <source>
        <dbReference type="ARBA" id="ARBA00023136"/>
    </source>
</evidence>
<keyword evidence="9 14" id="KW-0472">Membrane</keyword>
<keyword evidence="5" id="KW-0808">Transferase</keyword>
<dbReference type="STRING" id="947166.A0A1D1W115"/>
<evidence type="ECO:0000256" key="4">
    <source>
        <dbReference type="ARBA" id="ARBA00022516"/>
    </source>
</evidence>
<feature type="domain" description="Phospholipid/glycerol acyltransferase" evidence="15">
    <location>
        <begin position="188"/>
        <end position="299"/>
    </location>
</feature>
<keyword evidence="10" id="KW-0594">Phospholipid biosynthesis</keyword>
<dbReference type="GO" id="GO:0005783">
    <property type="term" value="C:endoplasmic reticulum"/>
    <property type="evidence" value="ECO:0007669"/>
    <property type="project" value="TreeGrafter"/>
</dbReference>
<evidence type="ECO:0000256" key="7">
    <source>
        <dbReference type="ARBA" id="ARBA00022989"/>
    </source>
</evidence>
<dbReference type="PANTHER" id="PTHR23063:SF52">
    <property type="entry name" value="LYSOPHOSPHATIDYLCHOLINE ACYLTRANSFERASE"/>
    <property type="match status" value="1"/>
</dbReference>
<dbReference type="OrthoDB" id="272512at2759"/>
<keyword evidence="12" id="KW-0012">Acyltransferase</keyword>
<keyword evidence="8" id="KW-0443">Lipid metabolism</keyword>
<keyword evidence="6 14" id="KW-0812">Transmembrane</keyword>
<evidence type="ECO:0000256" key="2">
    <source>
        <dbReference type="ARBA" id="ARBA00005189"/>
    </source>
</evidence>
<evidence type="ECO:0000256" key="6">
    <source>
        <dbReference type="ARBA" id="ARBA00022692"/>
    </source>
</evidence>
<keyword evidence="7 14" id="KW-1133">Transmembrane helix</keyword>
<dbReference type="SMART" id="SM00563">
    <property type="entry name" value="PlsC"/>
    <property type="match status" value="1"/>
</dbReference>
<evidence type="ECO:0000256" key="5">
    <source>
        <dbReference type="ARBA" id="ARBA00022679"/>
    </source>
</evidence>
<evidence type="ECO:0000256" key="11">
    <source>
        <dbReference type="ARBA" id="ARBA00023264"/>
    </source>
</evidence>
<dbReference type="PANTHER" id="PTHR23063">
    <property type="entry name" value="PHOSPHOLIPID ACYLTRANSFERASE"/>
    <property type="match status" value="1"/>
</dbReference>
<dbReference type="GO" id="GO:0008374">
    <property type="term" value="F:O-acyltransferase activity"/>
    <property type="evidence" value="ECO:0007669"/>
    <property type="project" value="InterPro"/>
</dbReference>
<dbReference type="GO" id="GO:0016020">
    <property type="term" value="C:membrane"/>
    <property type="evidence" value="ECO:0007669"/>
    <property type="project" value="UniProtKB-SubCell"/>
</dbReference>
<dbReference type="Pfam" id="PF01553">
    <property type="entry name" value="Acyltransferase"/>
    <property type="match status" value="1"/>
</dbReference>
<evidence type="ECO:0000313" key="17">
    <source>
        <dbReference type="Proteomes" id="UP000186922"/>
    </source>
</evidence>
<evidence type="ECO:0000256" key="1">
    <source>
        <dbReference type="ARBA" id="ARBA00004370"/>
    </source>
</evidence>
<evidence type="ECO:0000256" key="12">
    <source>
        <dbReference type="ARBA" id="ARBA00023315"/>
    </source>
</evidence>
<accession>A0A1D1W115</accession>
<comment type="caution">
    <text evidence="16">The sequence shown here is derived from an EMBL/GenBank/DDBJ whole genome shotgun (WGS) entry which is preliminary data.</text>
</comment>
<evidence type="ECO:0000256" key="10">
    <source>
        <dbReference type="ARBA" id="ARBA00023209"/>
    </source>
</evidence>
<comment type="subcellular location">
    <subcellularLocation>
        <location evidence="1">Membrane</location>
    </subcellularLocation>
</comment>
<dbReference type="EMBL" id="BDGG01000012">
    <property type="protein sequence ID" value="GAV05818.1"/>
    <property type="molecule type" value="Genomic_DNA"/>
</dbReference>
<evidence type="ECO:0000256" key="3">
    <source>
        <dbReference type="ARBA" id="ARBA00008655"/>
    </source>
</evidence>
<dbReference type="CDD" id="cd07991">
    <property type="entry name" value="LPLAT_LPCAT1-like"/>
    <property type="match status" value="1"/>
</dbReference>
<feature type="transmembrane region" description="Helical" evidence="14">
    <location>
        <begin position="96"/>
        <end position="123"/>
    </location>
</feature>
<dbReference type="GO" id="GO:0042171">
    <property type="term" value="F:lysophosphatidic acid acyltransferase activity"/>
    <property type="evidence" value="ECO:0007669"/>
    <property type="project" value="TreeGrafter"/>
</dbReference>
<evidence type="ECO:0000256" key="13">
    <source>
        <dbReference type="ARBA" id="ARBA00025707"/>
    </source>
</evidence>
<reference evidence="16 17" key="1">
    <citation type="journal article" date="2016" name="Nat. Commun.">
        <title>Extremotolerant tardigrade genome and improved radiotolerance of human cultured cells by tardigrade-unique protein.</title>
        <authorList>
            <person name="Hashimoto T."/>
            <person name="Horikawa D.D."/>
            <person name="Saito Y."/>
            <person name="Kuwahara H."/>
            <person name="Kozuka-Hata H."/>
            <person name="Shin-I T."/>
            <person name="Minakuchi Y."/>
            <person name="Ohishi K."/>
            <person name="Motoyama A."/>
            <person name="Aizu T."/>
            <person name="Enomoto A."/>
            <person name="Kondo K."/>
            <person name="Tanaka S."/>
            <person name="Hara Y."/>
            <person name="Koshikawa S."/>
            <person name="Sagara H."/>
            <person name="Miura T."/>
            <person name="Yokobori S."/>
            <person name="Miyagawa K."/>
            <person name="Suzuki Y."/>
            <person name="Kubo T."/>
            <person name="Oyama M."/>
            <person name="Kohara Y."/>
            <person name="Fujiyama A."/>
            <person name="Arakawa K."/>
            <person name="Katayama T."/>
            <person name="Toyoda A."/>
            <person name="Kunieda T."/>
        </authorList>
    </citation>
    <scope>NUCLEOTIDE SEQUENCE [LARGE SCALE GENOMIC DNA]</scope>
    <source>
        <strain evidence="16 17">YOKOZUNA-1</strain>
    </source>
</reference>
<dbReference type="Proteomes" id="UP000186922">
    <property type="component" value="Unassembled WGS sequence"/>
</dbReference>
<organism evidence="16 17">
    <name type="scientific">Ramazzottius varieornatus</name>
    <name type="common">Water bear</name>
    <name type="synonym">Tardigrade</name>
    <dbReference type="NCBI Taxonomy" id="947166"/>
    <lineage>
        <taxon>Eukaryota</taxon>
        <taxon>Metazoa</taxon>
        <taxon>Ecdysozoa</taxon>
        <taxon>Tardigrada</taxon>
        <taxon>Eutardigrada</taxon>
        <taxon>Parachela</taxon>
        <taxon>Hypsibioidea</taxon>
        <taxon>Ramazzottiidae</taxon>
        <taxon>Ramazzottius</taxon>
    </lineage>
</organism>
<dbReference type="InterPro" id="IPR045252">
    <property type="entry name" value="LPCAT1-like"/>
</dbReference>
<keyword evidence="11" id="KW-1208">Phospholipid metabolism</keyword>
<evidence type="ECO:0000256" key="8">
    <source>
        <dbReference type="ARBA" id="ARBA00023098"/>
    </source>
</evidence>
<proteinExistence type="inferred from homology"/>
<comment type="pathway">
    <text evidence="2">Lipid metabolism.</text>
</comment>
<evidence type="ECO:0000313" key="16">
    <source>
        <dbReference type="EMBL" id="GAV05818.1"/>
    </source>
</evidence>
<dbReference type="SUPFAM" id="SSF69593">
    <property type="entry name" value="Glycerol-3-phosphate (1)-acyltransferase"/>
    <property type="match status" value="1"/>
</dbReference>
<sequence length="391" mass="43371">MFFVGNQNKAFTLEASVAKIELHNLSSDHLIKMVEGNLEGSSDLGTTRDLYDVPSAGPTSSQSAEGSLQMGQDVFKKYPPNITPFSNHFKPSVTDYIMMGLMIPVLPIRIVLSVLCLLVAYLAGKIAIFRNPDQIVNAAPFTGWRAGCREVILWCARGLFFAMGIQRVEFVGSSGMPDRFASSSVAPVLISAPHYSYLDAFISASVNITPVIKASAASAPIFGVFLKTLQPIFVNRDKPESRANSKEAIIKRCSTEKGIWPPLLVFPEGTTGNGQCLYKFKTGAFYPGQPIQIASIEYRSCMSNWNPLIMAWDSSVPVWQSMIFILLQPHITARIHILPIYYPSEEEKKNPHVFAANVQQSVADYLGIPATDYTYENARDYVRSLRVRKRQ</sequence>
<comment type="pathway">
    <text evidence="13">Phospholipid metabolism.</text>
</comment>